<dbReference type="PANTHER" id="PTHR37984:SF5">
    <property type="entry name" value="PROTEIN NYNRIN-LIKE"/>
    <property type="match status" value="1"/>
</dbReference>
<feature type="compositionally biased region" description="Basic and acidic residues" evidence="1">
    <location>
        <begin position="223"/>
        <end position="234"/>
    </location>
</feature>
<dbReference type="GeneID" id="134286796"/>
<sequence>MARPVKTTSFEHTKKVLEEIFEREGFPKCIRSDNGPPFNGEEYVAYCTQRSIQTIFSTPLFPQQNGLVENSMKLINRAMSAAISGNTSFKDELRATVDAHNAAAHAVTGVPPEEVFLGRKIKRRLPLLIHKKADFDDDALNMRDKEAKERGKQREDTRRGARMCCIKPGDTVIVERSNRGKGDTRFTPQRYTVMEEDNGNLVLINSDGQILKRHVTQTKKVYEWRQESPQREPPTESIPKRSSREKKAPAYLNNYVQSVEEQC</sequence>
<reference evidence="3" key="2">
    <citation type="submission" date="2025-05" db="UniProtKB">
        <authorList>
            <consortium name="EnsemblMetazoa"/>
        </authorList>
    </citation>
    <scope>IDENTIFICATION</scope>
    <source>
        <strain evidence="3">Foshan</strain>
    </source>
</reference>
<feature type="region of interest" description="Disordered" evidence="1">
    <location>
        <begin position="223"/>
        <end position="252"/>
    </location>
</feature>
<dbReference type="InterPro" id="IPR036397">
    <property type="entry name" value="RNaseH_sf"/>
</dbReference>
<dbReference type="PROSITE" id="PS50994">
    <property type="entry name" value="INTEGRASE"/>
    <property type="match status" value="1"/>
</dbReference>
<dbReference type="Gene3D" id="3.30.420.10">
    <property type="entry name" value="Ribonuclease H-like superfamily/Ribonuclease H"/>
    <property type="match status" value="1"/>
</dbReference>
<organism evidence="3 4">
    <name type="scientific">Aedes albopictus</name>
    <name type="common">Asian tiger mosquito</name>
    <name type="synonym">Stegomyia albopicta</name>
    <dbReference type="NCBI Taxonomy" id="7160"/>
    <lineage>
        <taxon>Eukaryota</taxon>
        <taxon>Metazoa</taxon>
        <taxon>Ecdysozoa</taxon>
        <taxon>Arthropoda</taxon>
        <taxon>Hexapoda</taxon>
        <taxon>Insecta</taxon>
        <taxon>Pterygota</taxon>
        <taxon>Neoptera</taxon>
        <taxon>Endopterygota</taxon>
        <taxon>Diptera</taxon>
        <taxon>Nematocera</taxon>
        <taxon>Culicoidea</taxon>
        <taxon>Culicidae</taxon>
        <taxon>Culicinae</taxon>
        <taxon>Aedini</taxon>
        <taxon>Aedes</taxon>
        <taxon>Stegomyia</taxon>
    </lineage>
</organism>
<dbReference type="PANTHER" id="PTHR37984">
    <property type="entry name" value="PROTEIN CBG26694"/>
    <property type="match status" value="1"/>
</dbReference>
<dbReference type="SUPFAM" id="SSF53098">
    <property type="entry name" value="Ribonuclease H-like"/>
    <property type="match status" value="1"/>
</dbReference>
<keyword evidence="4" id="KW-1185">Reference proteome</keyword>
<evidence type="ECO:0000259" key="2">
    <source>
        <dbReference type="PROSITE" id="PS50994"/>
    </source>
</evidence>
<dbReference type="InterPro" id="IPR012337">
    <property type="entry name" value="RNaseH-like_sf"/>
</dbReference>
<proteinExistence type="predicted"/>
<protein>
    <recommendedName>
        <fullName evidence="2">Integrase catalytic domain-containing protein</fullName>
    </recommendedName>
</protein>
<dbReference type="EnsemblMetazoa" id="AALFPA23_022739.R33754">
    <property type="protein sequence ID" value="AALFPA23_022739.P33754"/>
    <property type="gene ID" value="AALFPA23_022739"/>
</dbReference>
<dbReference type="RefSeq" id="XP_062704454.1">
    <property type="nucleotide sequence ID" value="XM_062848470.1"/>
</dbReference>
<evidence type="ECO:0000313" key="3">
    <source>
        <dbReference type="EnsemblMetazoa" id="AALFPA23_022739.P33754"/>
    </source>
</evidence>
<dbReference type="InterPro" id="IPR050951">
    <property type="entry name" value="Retrovirus_Pol_polyprotein"/>
</dbReference>
<feature type="domain" description="Integrase catalytic" evidence="2">
    <location>
        <begin position="1"/>
        <end position="120"/>
    </location>
</feature>
<reference evidence="4" key="1">
    <citation type="journal article" date="2015" name="Proc. Natl. Acad. Sci. U.S.A.">
        <title>Genome sequence of the Asian Tiger mosquito, Aedes albopictus, reveals insights into its biology, genetics, and evolution.</title>
        <authorList>
            <person name="Chen X.G."/>
            <person name="Jiang X."/>
            <person name="Gu J."/>
            <person name="Xu M."/>
            <person name="Wu Y."/>
            <person name="Deng Y."/>
            <person name="Zhang C."/>
            <person name="Bonizzoni M."/>
            <person name="Dermauw W."/>
            <person name="Vontas J."/>
            <person name="Armbruster P."/>
            <person name="Huang X."/>
            <person name="Yang Y."/>
            <person name="Zhang H."/>
            <person name="He W."/>
            <person name="Peng H."/>
            <person name="Liu Y."/>
            <person name="Wu K."/>
            <person name="Chen J."/>
            <person name="Lirakis M."/>
            <person name="Topalis P."/>
            <person name="Van Leeuwen T."/>
            <person name="Hall A.B."/>
            <person name="Jiang X."/>
            <person name="Thorpe C."/>
            <person name="Mueller R.L."/>
            <person name="Sun C."/>
            <person name="Waterhouse R.M."/>
            <person name="Yan G."/>
            <person name="Tu Z.J."/>
            <person name="Fang X."/>
            <person name="James A.A."/>
        </authorList>
    </citation>
    <scope>NUCLEOTIDE SEQUENCE [LARGE SCALE GENOMIC DNA]</scope>
    <source>
        <strain evidence="4">Foshan</strain>
    </source>
</reference>
<evidence type="ECO:0000256" key="1">
    <source>
        <dbReference type="SAM" id="MobiDB-lite"/>
    </source>
</evidence>
<dbReference type="Proteomes" id="UP000069940">
    <property type="component" value="Unassembled WGS sequence"/>
</dbReference>
<evidence type="ECO:0000313" key="4">
    <source>
        <dbReference type="Proteomes" id="UP000069940"/>
    </source>
</evidence>
<name>A0ABM1ZY85_AEDAL</name>
<accession>A0ABM1ZY85</accession>
<dbReference type="InterPro" id="IPR001584">
    <property type="entry name" value="Integrase_cat-core"/>
</dbReference>